<keyword evidence="2" id="KW-0812">Transmembrane</keyword>
<keyword evidence="2" id="KW-0472">Membrane</keyword>
<feature type="region of interest" description="Disordered" evidence="1">
    <location>
        <begin position="1"/>
        <end position="106"/>
    </location>
</feature>
<keyword evidence="4" id="KW-1185">Reference proteome</keyword>
<dbReference type="VEuPathDB" id="TriTrypDB:Lsey_0085_0170"/>
<feature type="compositionally biased region" description="Low complexity" evidence="1">
    <location>
        <begin position="460"/>
        <end position="470"/>
    </location>
</feature>
<name>A0A0N1HXZ6_LEPSE</name>
<feature type="compositionally biased region" description="Basic and acidic residues" evidence="1">
    <location>
        <begin position="75"/>
        <end position="87"/>
    </location>
</feature>
<organism evidence="3 4">
    <name type="scientific">Leptomonas seymouri</name>
    <dbReference type="NCBI Taxonomy" id="5684"/>
    <lineage>
        <taxon>Eukaryota</taxon>
        <taxon>Discoba</taxon>
        <taxon>Euglenozoa</taxon>
        <taxon>Kinetoplastea</taxon>
        <taxon>Metakinetoplastina</taxon>
        <taxon>Trypanosomatida</taxon>
        <taxon>Trypanosomatidae</taxon>
        <taxon>Leishmaniinae</taxon>
        <taxon>Leptomonas</taxon>
    </lineage>
</organism>
<protein>
    <submittedName>
        <fullName evidence="3">Uncharacterized protein</fullName>
    </submittedName>
</protein>
<feature type="region of interest" description="Disordered" evidence="1">
    <location>
        <begin position="429"/>
        <end position="477"/>
    </location>
</feature>
<sequence length="642" mass="66834">MSVVAKHGGHSASPPGCPSGGAGPLSPDVAPLQRKQDTPACRSGAHTTPVQCPTQSPGSFTQHFQPSDNAATGRGAEDEGELHHGEPQRPVGVGPPPSLAGIGSASSCSAISSHNVSFGDSLAVRHGEKLRQQRLCSVPPRRAFAQTHSSPSLVDAPPHLSVERSDGVGPQEGGGGVEGKPAAPFNKNPSRCEKVLPIRNPKSATLSRGKPRGRDNSLAAPSPTTARSPLRRHVTSPESDIRTLRSFLTWRSQLPKSQRSSCWPYVRDAPATRNPRSTSAPATSRRRSESSPSQRPVALPVADSVLSPTPNTRTTVHALHSLPPLCAPISASVVGVKATPASRRRSCDDGASQSARQTSGAIPLSTGAAASPPRLACKCPSRSEYEDSFSSSSCSHITSPATIMQACHASSLSCNSSIGTNGGASIHDGGGISTHSGDFSAIRSTPVMAPGTRPVTGKPNSSSNSNFNSNEAKDASMEWEGRNALPELRPGGTPLLPAPTAVSGLGIENQAPRDARSTGLSHPPTMSLIRHNLANHGSDLSASLNGAPMKSCSPAVSQNLAYRIPASRGRGRDESSRKVNQPSVVEHPHPTKSSVIMQMSRGLVLEEYPAFATPLDDDTNKAVVGLVTLLLLVLCLGFIFSI</sequence>
<evidence type="ECO:0000313" key="4">
    <source>
        <dbReference type="Proteomes" id="UP000038009"/>
    </source>
</evidence>
<feature type="transmembrane region" description="Helical" evidence="2">
    <location>
        <begin position="622"/>
        <end position="640"/>
    </location>
</feature>
<dbReference type="OMA" id="MECINQE"/>
<proteinExistence type="predicted"/>
<feature type="compositionally biased region" description="Polar residues" evidence="1">
    <location>
        <begin position="45"/>
        <end position="70"/>
    </location>
</feature>
<gene>
    <name evidence="3" type="ORF">ABL78_3421</name>
</gene>
<keyword evidence="2" id="KW-1133">Transmembrane helix</keyword>
<dbReference type="EMBL" id="LJSK01000085">
    <property type="protein sequence ID" value="KPI87510.1"/>
    <property type="molecule type" value="Genomic_DNA"/>
</dbReference>
<feature type="region of interest" description="Disordered" evidence="1">
    <location>
        <begin position="565"/>
        <end position="589"/>
    </location>
</feature>
<comment type="caution">
    <text evidence="3">The sequence shown here is derived from an EMBL/GenBank/DDBJ whole genome shotgun (WGS) entry which is preliminary data.</text>
</comment>
<dbReference type="AlphaFoldDB" id="A0A0N1HXZ6"/>
<dbReference type="OrthoDB" id="266085at2759"/>
<feature type="region of interest" description="Disordered" evidence="1">
    <location>
        <begin position="259"/>
        <end position="309"/>
    </location>
</feature>
<evidence type="ECO:0000313" key="3">
    <source>
        <dbReference type="EMBL" id="KPI87510.1"/>
    </source>
</evidence>
<evidence type="ECO:0000256" key="2">
    <source>
        <dbReference type="SAM" id="Phobius"/>
    </source>
</evidence>
<feature type="compositionally biased region" description="Polar residues" evidence="1">
    <location>
        <begin position="351"/>
        <end position="360"/>
    </location>
</feature>
<accession>A0A0N1HXZ6</accession>
<reference evidence="3 4" key="1">
    <citation type="journal article" date="2015" name="PLoS Pathog.">
        <title>Leptomonas seymouri: Adaptations to the Dixenous Life Cycle Analyzed by Genome Sequencing, Transcriptome Profiling and Co-infection with Leishmania donovani.</title>
        <authorList>
            <person name="Kraeva N."/>
            <person name="Butenko A."/>
            <person name="Hlavacova J."/>
            <person name="Kostygov A."/>
            <person name="Myskova J."/>
            <person name="Grybchuk D."/>
            <person name="Lestinova T."/>
            <person name="Votypka J."/>
            <person name="Volf P."/>
            <person name="Opperdoes F."/>
            <person name="Flegontov P."/>
            <person name="Lukes J."/>
            <person name="Yurchenko V."/>
        </authorList>
    </citation>
    <scope>NUCLEOTIDE SEQUENCE [LARGE SCALE GENOMIC DNA]</scope>
    <source>
        <strain evidence="3 4">ATCC 30220</strain>
    </source>
</reference>
<evidence type="ECO:0000256" key="1">
    <source>
        <dbReference type="SAM" id="MobiDB-lite"/>
    </source>
</evidence>
<dbReference type="Proteomes" id="UP000038009">
    <property type="component" value="Unassembled WGS sequence"/>
</dbReference>
<feature type="region of interest" description="Disordered" evidence="1">
    <location>
        <begin position="341"/>
        <end position="374"/>
    </location>
</feature>
<feature type="region of interest" description="Disordered" evidence="1">
    <location>
        <begin position="142"/>
        <end position="239"/>
    </location>
</feature>